<comment type="similarity">
    <text evidence="1">Belongs to the NPH3 family.</text>
</comment>
<dbReference type="Proteomes" id="UP001055439">
    <property type="component" value="Chromosome 10"/>
</dbReference>
<accession>A0A9E7JI24</accession>
<organism evidence="3 4">
    <name type="scientific">Musa troglodytarum</name>
    <name type="common">fe'i banana</name>
    <dbReference type="NCBI Taxonomy" id="320322"/>
    <lineage>
        <taxon>Eukaryota</taxon>
        <taxon>Viridiplantae</taxon>
        <taxon>Streptophyta</taxon>
        <taxon>Embryophyta</taxon>
        <taxon>Tracheophyta</taxon>
        <taxon>Spermatophyta</taxon>
        <taxon>Magnoliopsida</taxon>
        <taxon>Liliopsida</taxon>
        <taxon>Zingiberales</taxon>
        <taxon>Musaceae</taxon>
        <taxon>Musa</taxon>
    </lineage>
</organism>
<evidence type="ECO:0000259" key="2">
    <source>
        <dbReference type="PROSITE" id="PS51649"/>
    </source>
</evidence>
<reference evidence="3" key="1">
    <citation type="submission" date="2022-05" db="EMBL/GenBank/DDBJ databases">
        <title>The Musa troglodytarum L. genome provides insights into the mechanism of non-climacteric behaviour and enrichment of carotenoids.</title>
        <authorList>
            <person name="Wang J."/>
        </authorList>
    </citation>
    <scope>NUCLEOTIDE SEQUENCE</scope>
    <source>
        <tissue evidence="3">Leaf</tissue>
    </source>
</reference>
<evidence type="ECO:0000256" key="1">
    <source>
        <dbReference type="PROSITE-ProRule" id="PRU00982"/>
    </source>
</evidence>
<protein>
    <submittedName>
        <fullName evidence="3">NPH3 family</fullName>
    </submittedName>
</protein>
<evidence type="ECO:0000313" key="4">
    <source>
        <dbReference type="Proteomes" id="UP001055439"/>
    </source>
</evidence>
<feature type="domain" description="NPH3" evidence="2">
    <location>
        <begin position="1"/>
        <end position="35"/>
    </location>
</feature>
<sequence length="72" mass="7878">MDPLKLSYEARLHASQNKRLPLQIVLHALCYDQLKLRSGIDGEAAAGELGVTLGREEGPKADLLSFSDAWEA</sequence>
<gene>
    <name evidence="3" type="ORF">MUK42_20387</name>
</gene>
<proteinExistence type="inferred from homology"/>
<dbReference type="OrthoDB" id="624345at2759"/>
<dbReference type="AlphaFoldDB" id="A0A9E7JI24"/>
<dbReference type="EMBL" id="CP097503">
    <property type="protein sequence ID" value="URD81928.1"/>
    <property type="molecule type" value="Genomic_DNA"/>
</dbReference>
<name>A0A9E7JI24_9LILI</name>
<keyword evidence="4" id="KW-1185">Reference proteome</keyword>
<dbReference type="InterPro" id="IPR027356">
    <property type="entry name" value="NPH3_dom"/>
</dbReference>
<evidence type="ECO:0000313" key="3">
    <source>
        <dbReference type="EMBL" id="URD81928.1"/>
    </source>
</evidence>
<dbReference type="PROSITE" id="PS51649">
    <property type="entry name" value="NPH3"/>
    <property type="match status" value="1"/>
</dbReference>